<dbReference type="EMBL" id="CAJVCH010267595">
    <property type="protein sequence ID" value="CAG7734352.1"/>
    <property type="molecule type" value="Genomic_DNA"/>
</dbReference>
<evidence type="ECO:0000256" key="1">
    <source>
        <dbReference type="SAM" id="MobiDB-lite"/>
    </source>
</evidence>
<evidence type="ECO:0000313" key="2">
    <source>
        <dbReference type="EMBL" id="CAG7734352.1"/>
    </source>
</evidence>
<organism evidence="2 3">
    <name type="scientific">Allacma fusca</name>
    <dbReference type="NCBI Taxonomy" id="39272"/>
    <lineage>
        <taxon>Eukaryota</taxon>
        <taxon>Metazoa</taxon>
        <taxon>Ecdysozoa</taxon>
        <taxon>Arthropoda</taxon>
        <taxon>Hexapoda</taxon>
        <taxon>Collembola</taxon>
        <taxon>Symphypleona</taxon>
        <taxon>Sminthuridae</taxon>
        <taxon>Allacma</taxon>
    </lineage>
</organism>
<gene>
    <name evidence="2" type="ORF">AFUS01_LOCUS22748</name>
</gene>
<accession>A0A8J2KAE0</accession>
<sequence length="91" mass="10131">MAQFFMRSNFKFVLTIRTSSRFGFSKDRKSWPPTNESSNGGGKTKSRALATALFSLQDIGDIAKGLEGQGLEFKKRLSSNLSKILLKNINL</sequence>
<evidence type="ECO:0000313" key="3">
    <source>
        <dbReference type="Proteomes" id="UP000708208"/>
    </source>
</evidence>
<proteinExistence type="predicted"/>
<feature type="region of interest" description="Disordered" evidence="1">
    <location>
        <begin position="23"/>
        <end position="45"/>
    </location>
</feature>
<name>A0A8J2KAE0_9HEXA</name>
<reference evidence="2" key="1">
    <citation type="submission" date="2021-06" db="EMBL/GenBank/DDBJ databases">
        <authorList>
            <person name="Hodson N. C."/>
            <person name="Mongue J. A."/>
            <person name="Jaron S. K."/>
        </authorList>
    </citation>
    <scope>NUCLEOTIDE SEQUENCE</scope>
</reference>
<keyword evidence="3" id="KW-1185">Reference proteome</keyword>
<dbReference type="AlphaFoldDB" id="A0A8J2KAE0"/>
<protein>
    <submittedName>
        <fullName evidence="2">Uncharacterized protein</fullName>
    </submittedName>
</protein>
<dbReference type="Proteomes" id="UP000708208">
    <property type="component" value="Unassembled WGS sequence"/>
</dbReference>
<comment type="caution">
    <text evidence="2">The sequence shown here is derived from an EMBL/GenBank/DDBJ whole genome shotgun (WGS) entry which is preliminary data.</text>
</comment>